<accession>A0A914DWT3</accession>
<name>A0A914DWT3_9BILA</name>
<organism evidence="2 3">
    <name type="scientific">Acrobeloides nanus</name>
    <dbReference type="NCBI Taxonomy" id="290746"/>
    <lineage>
        <taxon>Eukaryota</taxon>
        <taxon>Metazoa</taxon>
        <taxon>Ecdysozoa</taxon>
        <taxon>Nematoda</taxon>
        <taxon>Chromadorea</taxon>
        <taxon>Rhabditida</taxon>
        <taxon>Tylenchina</taxon>
        <taxon>Cephalobomorpha</taxon>
        <taxon>Cephaloboidea</taxon>
        <taxon>Cephalobidae</taxon>
        <taxon>Acrobeloides</taxon>
    </lineage>
</organism>
<dbReference type="GO" id="GO:0003676">
    <property type="term" value="F:nucleic acid binding"/>
    <property type="evidence" value="ECO:0007669"/>
    <property type="project" value="InterPro"/>
</dbReference>
<dbReference type="Gene3D" id="3.30.420.10">
    <property type="entry name" value="Ribonuclease H-like superfamily/Ribonuclease H"/>
    <property type="match status" value="1"/>
</dbReference>
<keyword evidence="2" id="KW-1185">Reference proteome</keyword>
<dbReference type="InterPro" id="IPR038717">
    <property type="entry name" value="Tc1-like_DDE_dom"/>
</dbReference>
<feature type="domain" description="Tc1-like transposase DDE" evidence="1">
    <location>
        <begin position="22"/>
        <end position="95"/>
    </location>
</feature>
<protein>
    <submittedName>
        <fullName evidence="3">Tc1-like transposase DDE domain-containing protein</fullName>
    </submittedName>
</protein>
<dbReference type="AlphaFoldDB" id="A0A914DWT3"/>
<dbReference type="Pfam" id="PF13358">
    <property type="entry name" value="DDE_3"/>
    <property type="match status" value="1"/>
</dbReference>
<reference evidence="3" key="1">
    <citation type="submission" date="2022-11" db="UniProtKB">
        <authorList>
            <consortium name="WormBaseParasite"/>
        </authorList>
    </citation>
    <scope>IDENTIFICATION</scope>
</reference>
<dbReference type="WBParaSite" id="ACRNAN_scaffold4205.g32814.t1">
    <property type="protein sequence ID" value="ACRNAN_scaffold4205.g32814.t1"/>
    <property type="gene ID" value="ACRNAN_scaffold4205.g32814"/>
</dbReference>
<dbReference type="PANTHER" id="PTHR47326">
    <property type="entry name" value="TRANSPOSABLE ELEMENT TC3 TRANSPOSASE-LIKE PROTEIN"/>
    <property type="match status" value="1"/>
</dbReference>
<evidence type="ECO:0000313" key="2">
    <source>
        <dbReference type="Proteomes" id="UP000887540"/>
    </source>
</evidence>
<proteinExistence type="predicted"/>
<evidence type="ECO:0000259" key="1">
    <source>
        <dbReference type="Pfam" id="PF13358"/>
    </source>
</evidence>
<evidence type="ECO:0000313" key="3">
    <source>
        <dbReference type="WBParaSite" id="ACRNAN_scaffold4205.g32814.t1"/>
    </source>
</evidence>
<dbReference type="InterPro" id="IPR036397">
    <property type="entry name" value="RNaseH_sf"/>
</dbReference>
<sequence length="130" mass="15521">MALLEKHLLPWAKDTFGWDDITEEFLEDWVFQQDTAPGHKAKETQQWLRDHVPEFTTTKQWPPYSPDLNPLDYSIWGYLESKACEKPHKTIKSLKRAIKKAWKEMPDEMVERVILAWTLASVYRCGWWEL</sequence>
<dbReference type="PANTHER" id="PTHR47326:SF1">
    <property type="entry name" value="HTH PSQ-TYPE DOMAIN-CONTAINING PROTEIN"/>
    <property type="match status" value="1"/>
</dbReference>
<dbReference type="Proteomes" id="UP000887540">
    <property type="component" value="Unplaced"/>
</dbReference>